<evidence type="ECO:0000256" key="3">
    <source>
        <dbReference type="ARBA" id="ARBA00023163"/>
    </source>
</evidence>
<dbReference type="PROSITE" id="PS00356">
    <property type="entry name" value="HTH_LACI_1"/>
    <property type="match status" value="1"/>
</dbReference>
<proteinExistence type="predicted"/>
<dbReference type="Proteomes" id="UP000606889">
    <property type="component" value="Unassembled WGS sequence"/>
</dbReference>
<evidence type="ECO:0000313" key="7">
    <source>
        <dbReference type="Proteomes" id="UP000606889"/>
    </source>
</evidence>
<dbReference type="CDD" id="cd06267">
    <property type="entry name" value="PBP1_LacI_sugar_binding-like"/>
    <property type="match status" value="1"/>
</dbReference>
<dbReference type="Gene3D" id="3.40.50.2300">
    <property type="match status" value="2"/>
</dbReference>
<dbReference type="InterPro" id="IPR028082">
    <property type="entry name" value="Peripla_BP_I"/>
</dbReference>
<dbReference type="InterPro" id="IPR001761">
    <property type="entry name" value="Peripla_BP/Lac1_sug-bd_dom"/>
</dbReference>
<dbReference type="CDD" id="cd01392">
    <property type="entry name" value="HTH_LacI"/>
    <property type="match status" value="1"/>
</dbReference>
<evidence type="ECO:0000313" key="6">
    <source>
        <dbReference type="EMBL" id="MBC5647734.1"/>
    </source>
</evidence>
<protein>
    <submittedName>
        <fullName evidence="6">LacI family DNA-binding transcriptional regulator</fullName>
    </submittedName>
</protein>
<dbReference type="GO" id="GO:0003677">
    <property type="term" value="F:DNA binding"/>
    <property type="evidence" value="ECO:0007669"/>
    <property type="project" value="UniProtKB-KW"/>
</dbReference>
<dbReference type="SMART" id="SM00354">
    <property type="entry name" value="HTH_LACI"/>
    <property type="match status" value="1"/>
</dbReference>
<dbReference type="Pfam" id="PF00356">
    <property type="entry name" value="LacI"/>
    <property type="match status" value="1"/>
</dbReference>
<keyword evidence="1" id="KW-0805">Transcription regulation</keyword>
<keyword evidence="3" id="KW-0804">Transcription</keyword>
<dbReference type="PROSITE" id="PS50943">
    <property type="entry name" value="HTH_CROC1"/>
    <property type="match status" value="1"/>
</dbReference>
<dbReference type="PROSITE" id="PS50932">
    <property type="entry name" value="HTH_LACI_2"/>
    <property type="match status" value="1"/>
</dbReference>
<dbReference type="EMBL" id="JACOON010000002">
    <property type="protein sequence ID" value="MBC5647734.1"/>
    <property type="molecule type" value="Genomic_DNA"/>
</dbReference>
<organism evidence="6 7">
    <name type="scientific">Christensenella tenuis</name>
    <dbReference type="NCBI Taxonomy" id="2763033"/>
    <lineage>
        <taxon>Bacteria</taxon>
        <taxon>Bacillati</taxon>
        <taxon>Bacillota</taxon>
        <taxon>Clostridia</taxon>
        <taxon>Christensenellales</taxon>
        <taxon>Christensenellaceae</taxon>
        <taxon>Christensenella</taxon>
    </lineage>
</organism>
<evidence type="ECO:0000259" key="4">
    <source>
        <dbReference type="PROSITE" id="PS50932"/>
    </source>
</evidence>
<feature type="domain" description="HTH lacI-type" evidence="4">
    <location>
        <begin position="24"/>
        <end position="78"/>
    </location>
</feature>
<evidence type="ECO:0000256" key="2">
    <source>
        <dbReference type="ARBA" id="ARBA00023125"/>
    </source>
</evidence>
<reference evidence="6 7" key="1">
    <citation type="submission" date="2020-08" db="EMBL/GenBank/DDBJ databases">
        <title>Genome public.</title>
        <authorList>
            <person name="Liu C."/>
            <person name="Sun Q."/>
        </authorList>
    </citation>
    <scope>NUCLEOTIDE SEQUENCE [LARGE SCALE GENOMIC DNA]</scope>
    <source>
        <strain evidence="6 7">NSJ-35</strain>
    </source>
</reference>
<comment type="caution">
    <text evidence="6">The sequence shown here is derived from an EMBL/GenBank/DDBJ whole genome shotgun (WGS) entry which is preliminary data.</text>
</comment>
<sequence length="351" mass="39043">MVRVTSIGFPNGRIETTKANNEMITLKDVAKRAGVSPSTVSYVLSGKKKVKEETRSKIYEAVKTLNYSPNKVARSLKTNSTNTIGVMVNNLSDMFFIDILKAIESTAYEYKYNVILCDAVNSEEREISNLRSLLGQRIDGLIFAGTGKNKKLNLDRLGIPVVTLDRSAGSGSGSIYVDNVKGGELATEHLIQAGKLPIALITYSTLISTFFDRMYGYRKTLEKYGLPYNEDLVVVTDFGTYNEGYNAVRELLKRKVEFQSLFAVNDMLALGAMRALVEEHYKIPEDISVVGYDDIPIAKLFLPALTTVSQPQYQIGRKATELLIRTINKEPIEEAEKSIVITPELIVRETA</sequence>
<dbReference type="RefSeq" id="WP_186857251.1">
    <property type="nucleotide sequence ID" value="NZ_JACOON010000002.1"/>
</dbReference>
<evidence type="ECO:0000256" key="1">
    <source>
        <dbReference type="ARBA" id="ARBA00023015"/>
    </source>
</evidence>
<dbReference type="InterPro" id="IPR001387">
    <property type="entry name" value="Cro/C1-type_HTH"/>
</dbReference>
<keyword evidence="7" id="KW-1185">Reference proteome</keyword>
<dbReference type="InterPro" id="IPR010982">
    <property type="entry name" value="Lambda_DNA-bd_dom_sf"/>
</dbReference>
<dbReference type="PANTHER" id="PTHR30146:SF109">
    <property type="entry name" value="HTH-TYPE TRANSCRIPTIONAL REGULATOR GALS"/>
    <property type="match status" value="1"/>
</dbReference>
<dbReference type="PANTHER" id="PTHR30146">
    <property type="entry name" value="LACI-RELATED TRANSCRIPTIONAL REPRESSOR"/>
    <property type="match status" value="1"/>
</dbReference>
<gene>
    <name evidence="6" type="ORF">H8S18_05255</name>
</gene>
<dbReference type="SUPFAM" id="SSF47413">
    <property type="entry name" value="lambda repressor-like DNA-binding domains"/>
    <property type="match status" value="1"/>
</dbReference>
<accession>A0ABR7EF39</accession>
<name>A0ABR7EF39_9FIRM</name>
<dbReference type="Gene3D" id="1.10.260.40">
    <property type="entry name" value="lambda repressor-like DNA-binding domains"/>
    <property type="match status" value="1"/>
</dbReference>
<keyword evidence="2 6" id="KW-0238">DNA-binding</keyword>
<feature type="domain" description="HTH cro/C1-type" evidence="5">
    <location>
        <begin position="24"/>
        <end position="68"/>
    </location>
</feature>
<dbReference type="InterPro" id="IPR000843">
    <property type="entry name" value="HTH_LacI"/>
</dbReference>
<dbReference type="SUPFAM" id="SSF53822">
    <property type="entry name" value="Periplasmic binding protein-like I"/>
    <property type="match status" value="1"/>
</dbReference>
<dbReference type="Pfam" id="PF00532">
    <property type="entry name" value="Peripla_BP_1"/>
    <property type="match status" value="1"/>
</dbReference>
<evidence type="ECO:0000259" key="5">
    <source>
        <dbReference type="PROSITE" id="PS50943"/>
    </source>
</evidence>